<organism evidence="4 5">
    <name type="scientific">Comamonas testosteroni</name>
    <name type="common">Pseudomonas testosteroni</name>
    <dbReference type="NCBI Taxonomy" id="285"/>
    <lineage>
        <taxon>Bacteria</taxon>
        <taxon>Pseudomonadati</taxon>
        <taxon>Pseudomonadota</taxon>
        <taxon>Betaproteobacteria</taxon>
        <taxon>Burkholderiales</taxon>
        <taxon>Comamonadaceae</taxon>
        <taxon>Comamonas</taxon>
    </lineage>
</organism>
<dbReference type="PANTHER" id="PTHR42760">
    <property type="entry name" value="SHORT-CHAIN DEHYDROGENASES/REDUCTASES FAMILY MEMBER"/>
    <property type="match status" value="1"/>
</dbReference>
<dbReference type="SUPFAM" id="SSF51735">
    <property type="entry name" value="NAD(P)-binding Rossmann-fold domains"/>
    <property type="match status" value="1"/>
</dbReference>
<dbReference type="Proteomes" id="UP000261948">
    <property type="component" value="Unassembled WGS sequence"/>
</dbReference>
<dbReference type="Pfam" id="PF13561">
    <property type="entry name" value="adh_short_C2"/>
    <property type="match status" value="1"/>
</dbReference>
<evidence type="ECO:0000313" key="4">
    <source>
        <dbReference type="EMBL" id="RGE42415.1"/>
    </source>
</evidence>
<feature type="domain" description="Ketoreductase" evidence="3">
    <location>
        <begin position="14"/>
        <end position="198"/>
    </location>
</feature>
<dbReference type="FunFam" id="3.40.50.720:FF:000084">
    <property type="entry name" value="Short-chain dehydrogenase reductase"/>
    <property type="match status" value="1"/>
</dbReference>
<dbReference type="EMBL" id="QURR01000023">
    <property type="protein sequence ID" value="RGE42415.1"/>
    <property type="molecule type" value="Genomic_DNA"/>
</dbReference>
<evidence type="ECO:0000259" key="3">
    <source>
        <dbReference type="SMART" id="SM00822"/>
    </source>
</evidence>
<protein>
    <submittedName>
        <fullName evidence="4">SDR family oxidoreductase</fullName>
    </submittedName>
</protein>
<keyword evidence="5" id="KW-1185">Reference proteome</keyword>
<proteinExistence type="inferred from homology"/>
<dbReference type="AlphaFoldDB" id="A0A373FG12"/>
<dbReference type="PROSITE" id="PS00061">
    <property type="entry name" value="ADH_SHORT"/>
    <property type="match status" value="1"/>
</dbReference>
<dbReference type="SMART" id="SM00822">
    <property type="entry name" value="PKS_KR"/>
    <property type="match status" value="1"/>
</dbReference>
<dbReference type="InterPro" id="IPR002347">
    <property type="entry name" value="SDR_fam"/>
</dbReference>
<dbReference type="CDD" id="cd05233">
    <property type="entry name" value="SDR_c"/>
    <property type="match status" value="1"/>
</dbReference>
<dbReference type="InterPro" id="IPR020904">
    <property type="entry name" value="Sc_DH/Rdtase_CS"/>
</dbReference>
<dbReference type="PRINTS" id="PR00080">
    <property type="entry name" value="SDRFAMILY"/>
</dbReference>
<comment type="caution">
    <text evidence="4">The sequence shown here is derived from an EMBL/GenBank/DDBJ whole genome shotgun (WGS) entry which is preliminary data.</text>
</comment>
<dbReference type="PANTHER" id="PTHR42760:SF133">
    <property type="entry name" value="3-OXOACYL-[ACYL-CARRIER-PROTEIN] REDUCTASE"/>
    <property type="match status" value="1"/>
</dbReference>
<sequence length="254" mass="25494">MSDHFSPLDRLDGQTAVITGGTGAIGAATAARLARLGARIVLLHRGGPEKSAELLQSLPGTGHGAVTASVTSSAELSTAAQTVQQQFGGAQILINCAGHTLPVPAKDLDALTDELIDEMFASNWRGTFAAIRAFAPQLAASGDGAIVNVSSIAGSTGLGSNLAYAASKAGIDALTKGLAMTLAPKVRVLAVAPGVVDSGFVSGRDASFNAKTGLTIPLQRVGTPDDVAAAITACCTSLRYATGSIFVADGGRHL</sequence>
<evidence type="ECO:0000256" key="2">
    <source>
        <dbReference type="ARBA" id="ARBA00023002"/>
    </source>
</evidence>
<evidence type="ECO:0000256" key="1">
    <source>
        <dbReference type="ARBA" id="ARBA00006484"/>
    </source>
</evidence>
<keyword evidence="2" id="KW-0560">Oxidoreductase</keyword>
<dbReference type="InterPro" id="IPR057326">
    <property type="entry name" value="KR_dom"/>
</dbReference>
<comment type="similarity">
    <text evidence="1">Belongs to the short-chain dehydrogenases/reductases (SDR) family.</text>
</comment>
<accession>A0A373FG12</accession>
<dbReference type="GO" id="GO:0016616">
    <property type="term" value="F:oxidoreductase activity, acting on the CH-OH group of donors, NAD or NADP as acceptor"/>
    <property type="evidence" value="ECO:0007669"/>
    <property type="project" value="UniProtKB-ARBA"/>
</dbReference>
<evidence type="ECO:0000313" key="5">
    <source>
        <dbReference type="Proteomes" id="UP000261948"/>
    </source>
</evidence>
<name>A0A373FG12_COMTE</name>
<reference evidence="4 5" key="1">
    <citation type="submission" date="2018-08" db="EMBL/GenBank/DDBJ databases">
        <title>Comamonas testosteroni strain SWCO2.</title>
        <authorList>
            <person name="Jiang N."/>
            <person name="Zhang X.Z."/>
        </authorList>
    </citation>
    <scope>NUCLEOTIDE SEQUENCE [LARGE SCALE GENOMIC DNA]</scope>
    <source>
        <strain evidence="4 5">SWCO2</strain>
    </source>
</reference>
<dbReference type="OrthoDB" id="9793499at2"/>
<dbReference type="InterPro" id="IPR036291">
    <property type="entry name" value="NAD(P)-bd_dom_sf"/>
</dbReference>
<dbReference type="PRINTS" id="PR00081">
    <property type="entry name" value="GDHRDH"/>
</dbReference>
<gene>
    <name evidence="4" type="ORF">DZC30_16715</name>
</gene>
<dbReference type="Gene3D" id="3.40.50.720">
    <property type="entry name" value="NAD(P)-binding Rossmann-like Domain"/>
    <property type="match status" value="1"/>
</dbReference>